<evidence type="ECO:0000313" key="2">
    <source>
        <dbReference type="Proteomes" id="UP001549077"/>
    </source>
</evidence>
<name>A0ABV2MSK0_9HYPH</name>
<keyword evidence="2" id="KW-1185">Reference proteome</keyword>
<organism evidence="1 2">
    <name type="scientific">Rhizobium binae</name>
    <dbReference type="NCBI Taxonomy" id="1138190"/>
    <lineage>
        <taxon>Bacteria</taxon>
        <taxon>Pseudomonadati</taxon>
        <taxon>Pseudomonadota</taxon>
        <taxon>Alphaproteobacteria</taxon>
        <taxon>Hyphomicrobiales</taxon>
        <taxon>Rhizobiaceae</taxon>
        <taxon>Rhizobium/Agrobacterium group</taxon>
        <taxon>Rhizobium</taxon>
    </lineage>
</organism>
<gene>
    <name evidence="1" type="ORF">ABID08_005889</name>
</gene>
<dbReference type="EMBL" id="JBEPMY010000030">
    <property type="protein sequence ID" value="MET3758507.1"/>
    <property type="molecule type" value="Genomic_DNA"/>
</dbReference>
<sequence length="50" mass="5651">MLKIVKGFNMKTQRFLLCDDALAREFTEADLSSVLRSNGTGMPDNPQYLD</sequence>
<accession>A0ABV2MSK0</accession>
<proteinExistence type="predicted"/>
<reference evidence="1 2" key="1">
    <citation type="submission" date="2024-06" db="EMBL/GenBank/DDBJ databases">
        <title>Genomic Encyclopedia of Type Strains, Phase IV (KMG-IV): sequencing the most valuable type-strain genomes for metagenomic binning, comparative biology and taxonomic classification.</title>
        <authorList>
            <person name="Goeker M."/>
        </authorList>
    </citation>
    <scope>NUCLEOTIDE SEQUENCE [LARGE SCALE GENOMIC DNA]</scope>
    <source>
        <strain evidence="1 2">DSM 29288</strain>
    </source>
</reference>
<protein>
    <submittedName>
        <fullName evidence="1">Uncharacterized protein</fullName>
    </submittedName>
</protein>
<comment type="caution">
    <text evidence="1">The sequence shown here is derived from an EMBL/GenBank/DDBJ whole genome shotgun (WGS) entry which is preliminary data.</text>
</comment>
<evidence type="ECO:0000313" key="1">
    <source>
        <dbReference type="EMBL" id="MET3758507.1"/>
    </source>
</evidence>
<dbReference type="Proteomes" id="UP001549077">
    <property type="component" value="Unassembled WGS sequence"/>
</dbReference>